<name>A0A246HHN7_STEMA</name>
<feature type="transmembrane region" description="Helical" evidence="6">
    <location>
        <begin position="60"/>
        <end position="86"/>
    </location>
</feature>
<feature type="compositionally biased region" description="Basic and acidic residues" evidence="5">
    <location>
        <begin position="192"/>
        <end position="201"/>
    </location>
</feature>
<dbReference type="Pfam" id="PF02674">
    <property type="entry name" value="Colicin_V"/>
    <property type="match status" value="1"/>
</dbReference>
<sequence length="243" mass="25388">MIDIVLLVLIAASVLLGLMRGFVGIVVGTLSWLLAGWAAFLFGNDAAHWWAAPLEPGTGHYVAGYLGVFLIVMIAVGLIGMLIKAAVKVTCLTGADRLLGGALGLVRGAFLGCVLLMLAAFTPLPQEPAWQTSQVRPLLQPGVRWMQAQLPEMALPEVNLPQLPTMDLGKPLATGDNGVLGKVVAGRGWPRPVDEGRERAPADAAARGPASTLPVNIEPAPPRPDDTAPARNGTPGQARPPSL</sequence>
<proteinExistence type="predicted"/>
<comment type="subcellular location">
    <subcellularLocation>
        <location evidence="1">Membrane</location>
        <topology evidence="1">Multi-pass membrane protein</topology>
    </subcellularLocation>
</comment>
<evidence type="ECO:0000256" key="3">
    <source>
        <dbReference type="ARBA" id="ARBA00022989"/>
    </source>
</evidence>
<evidence type="ECO:0000256" key="6">
    <source>
        <dbReference type="SAM" id="Phobius"/>
    </source>
</evidence>
<evidence type="ECO:0000256" key="2">
    <source>
        <dbReference type="ARBA" id="ARBA00022692"/>
    </source>
</evidence>
<dbReference type="OrthoDB" id="9810601at2"/>
<feature type="transmembrane region" description="Helical" evidence="6">
    <location>
        <begin position="98"/>
        <end position="121"/>
    </location>
</feature>
<dbReference type="InterPro" id="IPR003825">
    <property type="entry name" value="Colicin-V_CvpA"/>
</dbReference>
<evidence type="ECO:0000313" key="7">
    <source>
        <dbReference type="EMBL" id="OWQ49788.1"/>
    </source>
</evidence>
<dbReference type="GO" id="GO:0009403">
    <property type="term" value="P:toxin biosynthetic process"/>
    <property type="evidence" value="ECO:0007669"/>
    <property type="project" value="InterPro"/>
</dbReference>
<evidence type="ECO:0000313" key="8">
    <source>
        <dbReference type="Proteomes" id="UP000198157"/>
    </source>
</evidence>
<comment type="caution">
    <text evidence="7">The sequence shown here is derived from an EMBL/GenBank/DDBJ whole genome shotgun (WGS) entry which is preliminary data.</text>
</comment>
<keyword evidence="3 6" id="KW-1133">Transmembrane helix</keyword>
<dbReference type="PANTHER" id="PTHR36926">
    <property type="entry name" value="COLICIN V PRODUCTION PROTEIN"/>
    <property type="match status" value="1"/>
</dbReference>
<accession>A0A246HHN7</accession>
<reference evidence="7 8" key="1">
    <citation type="submission" date="2017-06" db="EMBL/GenBank/DDBJ databases">
        <authorList>
            <person name="Kim H.J."/>
            <person name="Triplett B.A."/>
        </authorList>
    </citation>
    <scope>NUCLEOTIDE SEQUENCE [LARGE SCALE GENOMIC DNA]</scope>
    <source>
        <strain evidence="7 8">13146</strain>
    </source>
</reference>
<evidence type="ECO:0000256" key="5">
    <source>
        <dbReference type="SAM" id="MobiDB-lite"/>
    </source>
</evidence>
<dbReference type="Proteomes" id="UP000198157">
    <property type="component" value="Unassembled WGS sequence"/>
</dbReference>
<keyword evidence="2 6" id="KW-0812">Transmembrane</keyword>
<keyword evidence="4 6" id="KW-0472">Membrane</keyword>
<evidence type="ECO:0000256" key="1">
    <source>
        <dbReference type="ARBA" id="ARBA00004141"/>
    </source>
</evidence>
<dbReference type="PANTHER" id="PTHR36926:SF1">
    <property type="entry name" value="COLICIN V PRODUCTION PROTEIN"/>
    <property type="match status" value="1"/>
</dbReference>
<dbReference type="GO" id="GO:0016020">
    <property type="term" value="C:membrane"/>
    <property type="evidence" value="ECO:0007669"/>
    <property type="project" value="UniProtKB-SubCell"/>
</dbReference>
<dbReference type="InterPro" id="IPR052719">
    <property type="entry name" value="CvpA-like"/>
</dbReference>
<feature type="transmembrane region" description="Helical" evidence="6">
    <location>
        <begin position="7"/>
        <end position="40"/>
    </location>
</feature>
<dbReference type="EMBL" id="NIVS01000056">
    <property type="protein sequence ID" value="OWQ49788.1"/>
    <property type="molecule type" value="Genomic_DNA"/>
</dbReference>
<evidence type="ECO:0000256" key="4">
    <source>
        <dbReference type="ARBA" id="ARBA00023136"/>
    </source>
</evidence>
<gene>
    <name evidence="7" type="ORF">CEE60_18525</name>
</gene>
<feature type="region of interest" description="Disordered" evidence="5">
    <location>
        <begin position="185"/>
        <end position="243"/>
    </location>
</feature>
<dbReference type="AlphaFoldDB" id="A0A246HHN7"/>
<protein>
    <submittedName>
        <fullName evidence="7">Colicin V synthesis protein</fullName>
    </submittedName>
</protein>
<organism evidence="7 8">
    <name type="scientific">Stenotrophomonas maltophilia</name>
    <name type="common">Pseudomonas maltophilia</name>
    <name type="synonym">Xanthomonas maltophilia</name>
    <dbReference type="NCBI Taxonomy" id="40324"/>
    <lineage>
        <taxon>Bacteria</taxon>
        <taxon>Pseudomonadati</taxon>
        <taxon>Pseudomonadota</taxon>
        <taxon>Gammaproteobacteria</taxon>
        <taxon>Lysobacterales</taxon>
        <taxon>Lysobacteraceae</taxon>
        <taxon>Stenotrophomonas</taxon>
        <taxon>Stenotrophomonas maltophilia group</taxon>
    </lineage>
</organism>